<dbReference type="AlphaFoldDB" id="A0A914NXD9"/>
<dbReference type="Proteomes" id="UP000887578">
    <property type="component" value="Unplaced"/>
</dbReference>
<organism evidence="1 2">
    <name type="scientific">Panagrolaimus davidi</name>
    <dbReference type="NCBI Taxonomy" id="227884"/>
    <lineage>
        <taxon>Eukaryota</taxon>
        <taxon>Metazoa</taxon>
        <taxon>Ecdysozoa</taxon>
        <taxon>Nematoda</taxon>
        <taxon>Chromadorea</taxon>
        <taxon>Rhabditida</taxon>
        <taxon>Tylenchina</taxon>
        <taxon>Panagrolaimomorpha</taxon>
        <taxon>Panagrolaimoidea</taxon>
        <taxon>Panagrolaimidae</taxon>
        <taxon>Panagrolaimus</taxon>
    </lineage>
</organism>
<evidence type="ECO:0000313" key="2">
    <source>
        <dbReference type="WBParaSite" id="PDA_v2.g10123.t1"/>
    </source>
</evidence>
<name>A0A914NXD9_9BILA</name>
<proteinExistence type="predicted"/>
<reference evidence="2" key="1">
    <citation type="submission" date="2022-11" db="UniProtKB">
        <authorList>
            <consortium name="WormBaseParasite"/>
        </authorList>
    </citation>
    <scope>IDENTIFICATION</scope>
</reference>
<accession>A0A914NXD9</accession>
<protein>
    <submittedName>
        <fullName evidence="2">Uncharacterized protein</fullName>
    </submittedName>
</protein>
<evidence type="ECO:0000313" key="1">
    <source>
        <dbReference type="Proteomes" id="UP000887578"/>
    </source>
</evidence>
<dbReference type="WBParaSite" id="PDA_v2.g10123.t1">
    <property type="protein sequence ID" value="PDA_v2.g10123.t1"/>
    <property type="gene ID" value="PDA_v2.g10123"/>
</dbReference>
<sequence>MAIKADDEEFLGIKCVLKDKNMAIKIISSESQDLQVDPAILIVENVKGVSIRKSKDCSDEAHITILYKPVPKDVKNAEKIFATEESGIESIKIRIYTPVEKPPLLKTEKDEYRFGPDHTAQIGLQNDDKDCRVGIKCSILENGNDFTIDPKIAIVECETTLFINIKRNPTTKSSATLVIECYGTYSVETEIKDLEYSYAMDEIKVQIH</sequence>
<keyword evidence="1" id="KW-1185">Reference proteome</keyword>